<keyword evidence="3" id="KW-1185">Reference proteome</keyword>
<dbReference type="Proteomes" id="UP000295008">
    <property type="component" value="Unassembled WGS sequence"/>
</dbReference>
<evidence type="ECO:0000256" key="1">
    <source>
        <dbReference type="SAM" id="MobiDB-lite"/>
    </source>
</evidence>
<feature type="region of interest" description="Disordered" evidence="1">
    <location>
        <begin position="1"/>
        <end position="59"/>
    </location>
</feature>
<gene>
    <name evidence="2" type="ORF">EDC14_101999</name>
</gene>
<evidence type="ECO:0000313" key="2">
    <source>
        <dbReference type="EMBL" id="TCL64293.1"/>
    </source>
</evidence>
<feature type="compositionally biased region" description="Basic residues" evidence="1">
    <location>
        <begin position="50"/>
        <end position="59"/>
    </location>
</feature>
<reference evidence="2 3" key="1">
    <citation type="submission" date="2019-03" db="EMBL/GenBank/DDBJ databases">
        <title>Genomic Encyclopedia of Type Strains, Phase IV (KMG-IV): sequencing the most valuable type-strain genomes for metagenomic binning, comparative biology and taxonomic classification.</title>
        <authorList>
            <person name="Goeker M."/>
        </authorList>
    </citation>
    <scope>NUCLEOTIDE SEQUENCE [LARGE SCALE GENOMIC DNA]</scope>
    <source>
        <strain evidence="2 3">LX-B</strain>
    </source>
</reference>
<accession>A0A4R1REG4</accession>
<dbReference type="EMBL" id="SLUN01000019">
    <property type="protein sequence ID" value="TCL64293.1"/>
    <property type="molecule type" value="Genomic_DNA"/>
</dbReference>
<sequence length="59" mass="6757">MAKKPQKNDSKRMETASEISAIHEHAESSRHGDMEYASDLLTDVSQSGMNKRRQPRKKQ</sequence>
<protein>
    <submittedName>
        <fullName evidence="2">Uncharacterized protein</fullName>
    </submittedName>
</protein>
<comment type="caution">
    <text evidence="2">The sequence shown here is derived from an EMBL/GenBank/DDBJ whole genome shotgun (WGS) entry which is preliminary data.</text>
</comment>
<dbReference type="RefSeq" id="WP_132015240.1">
    <property type="nucleotide sequence ID" value="NZ_SLUN01000019.1"/>
</dbReference>
<organism evidence="2 3">
    <name type="scientific">Hydrogenispora ethanolica</name>
    <dbReference type="NCBI Taxonomy" id="1082276"/>
    <lineage>
        <taxon>Bacteria</taxon>
        <taxon>Bacillati</taxon>
        <taxon>Bacillota</taxon>
        <taxon>Hydrogenispora</taxon>
    </lineage>
</organism>
<dbReference type="AlphaFoldDB" id="A0A4R1REG4"/>
<proteinExistence type="predicted"/>
<name>A0A4R1REG4_HYDET</name>
<feature type="compositionally biased region" description="Basic and acidic residues" evidence="1">
    <location>
        <begin position="1"/>
        <end position="34"/>
    </location>
</feature>
<evidence type="ECO:0000313" key="3">
    <source>
        <dbReference type="Proteomes" id="UP000295008"/>
    </source>
</evidence>